<evidence type="ECO:0008006" key="3">
    <source>
        <dbReference type="Google" id="ProtNLM"/>
    </source>
</evidence>
<feature type="region of interest" description="Disordered" evidence="1">
    <location>
        <begin position="141"/>
        <end position="195"/>
    </location>
</feature>
<evidence type="ECO:0000313" key="2">
    <source>
        <dbReference type="EnsemblMetazoa" id="Aqu2.1.38705_001"/>
    </source>
</evidence>
<dbReference type="EnsemblMetazoa" id="Aqu2.1.38705_001">
    <property type="protein sequence ID" value="Aqu2.1.38705_001"/>
    <property type="gene ID" value="Aqu2.1.38705"/>
</dbReference>
<proteinExistence type="predicted"/>
<name>A0A1X7VEG7_AMPQE</name>
<dbReference type="InParanoid" id="A0A1X7VEG7"/>
<sequence>MDRDSEVTEVFTRPASKEITEKELSTMSMFIVLEPHVLASQLHIPTAVWSCIRQDNIGDRRAMIREILLTWLKSYPGPTPTFSDLYKLMSTGFELSEYDEDNDTVTLKRSPEKKRLSKTEEEVGHIQRKVSDLTITEILPHKKKRGSPEKDQIHPVSGDENEVHIIVKRGTEDHYHHSEENSPTKRAKKEKEGNQTKIEIYLSARPRKPLAVVNL</sequence>
<feature type="compositionally biased region" description="Basic and acidic residues" evidence="1">
    <location>
        <begin position="161"/>
        <end position="194"/>
    </location>
</feature>
<reference evidence="2" key="1">
    <citation type="submission" date="2017-05" db="UniProtKB">
        <authorList>
            <consortium name="EnsemblMetazoa"/>
        </authorList>
    </citation>
    <scope>IDENTIFICATION</scope>
</reference>
<dbReference type="AlphaFoldDB" id="A0A1X7VEG7"/>
<protein>
    <recommendedName>
        <fullName evidence="3">Death domain-containing protein</fullName>
    </recommendedName>
</protein>
<evidence type="ECO:0000256" key="1">
    <source>
        <dbReference type="SAM" id="MobiDB-lite"/>
    </source>
</evidence>
<organism evidence="2">
    <name type="scientific">Amphimedon queenslandica</name>
    <name type="common">Sponge</name>
    <dbReference type="NCBI Taxonomy" id="400682"/>
    <lineage>
        <taxon>Eukaryota</taxon>
        <taxon>Metazoa</taxon>
        <taxon>Porifera</taxon>
        <taxon>Demospongiae</taxon>
        <taxon>Heteroscleromorpha</taxon>
        <taxon>Haplosclerida</taxon>
        <taxon>Niphatidae</taxon>
        <taxon>Amphimedon</taxon>
    </lineage>
</organism>
<accession>A0A1X7VEG7</accession>